<dbReference type="Proteomes" id="UP001597187">
    <property type="component" value="Unassembled WGS sequence"/>
</dbReference>
<protein>
    <recommendedName>
        <fullName evidence="4">CARDB domain-containing protein</fullName>
    </recommendedName>
</protein>
<evidence type="ECO:0000313" key="3">
    <source>
        <dbReference type="Proteomes" id="UP001597187"/>
    </source>
</evidence>
<feature type="compositionally biased region" description="Polar residues" evidence="1">
    <location>
        <begin position="38"/>
        <end position="53"/>
    </location>
</feature>
<evidence type="ECO:0000313" key="2">
    <source>
        <dbReference type="EMBL" id="MFD1514243.1"/>
    </source>
</evidence>
<evidence type="ECO:0000256" key="1">
    <source>
        <dbReference type="SAM" id="MobiDB-lite"/>
    </source>
</evidence>
<dbReference type="RefSeq" id="WP_250874217.1">
    <property type="nucleotide sequence ID" value="NZ_JALXFV010000007.1"/>
</dbReference>
<comment type="caution">
    <text evidence="2">The sequence shown here is derived from an EMBL/GenBank/DDBJ whole genome shotgun (WGS) entry which is preliminary data.</text>
</comment>
<organism evidence="2 3">
    <name type="scientific">Halomarina rubra</name>
    <dbReference type="NCBI Taxonomy" id="2071873"/>
    <lineage>
        <taxon>Archaea</taxon>
        <taxon>Methanobacteriati</taxon>
        <taxon>Methanobacteriota</taxon>
        <taxon>Stenosarchaea group</taxon>
        <taxon>Halobacteria</taxon>
        <taxon>Halobacteriales</taxon>
        <taxon>Natronomonadaceae</taxon>
        <taxon>Halomarina</taxon>
    </lineage>
</organism>
<dbReference type="EMBL" id="JBHUDC010000007">
    <property type="protein sequence ID" value="MFD1514243.1"/>
    <property type="molecule type" value="Genomic_DNA"/>
</dbReference>
<feature type="region of interest" description="Disordered" evidence="1">
    <location>
        <begin position="21"/>
        <end position="58"/>
    </location>
</feature>
<name>A0ABD6AXE6_9EURY</name>
<evidence type="ECO:0008006" key="4">
    <source>
        <dbReference type="Google" id="ProtNLM"/>
    </source>
</evidence>
<reference evidence="2 3" key="1">
    <citation type="journal article" date="2019" name="Int. J. Syst. Evol. Microbiol.">
        <title>The Global Catalogue of Microorganisms (GCM) 10K type strain sequencing project: providing services to taxonomists for standard genome sequencing and annotation.</title>
        <authorList>
            <consortium name="The Broad Institute Genomics Platform"/>
            <consortium name="The Broad Institute Genome Sequencing Center for Infectious Disease"/>
            <person name="Wu L."/>
            <person name="Ma J."/>
        </authorList>
    </citation>
    <scope>NUCLEOTIDE SEQUENCE [LARGE SCALE GENOMIC DNA]</scope>
    <source>
        <strain evidence="2 3">CGMCC 1.12563</strain>
    </source>
</reference>
<gene>
    <name evidence="2" type="ORF">ACFSBT_13255</name>
</gene>
<accession>A0ABD6AXE6</accession>
<dbReference type="AlphaFoldDB" id="A0ABD6AXE6"/>
<sequence length="294" mass="31295">MAPSRRDALRIGGTTLLSLTPLAGCLDDSDPSPGDETSVPTSDRVTHGPTTVPRSEDPTAVPILERDQLAVPELVTLYSSTQLGPVGDRSEQYLLVNSTLMDGATPPVESIELVAGESTYAPMTGFGTGYGLQHSRGLGRVYGTREVGWLVFCLPNPLEATTATVCWPEGELPVTATAMSGLTRPPTTFVVREFSTPDTVDSVDDAAMTFRVENTGPVDGTFVATVYRAGNERSPLSAIRIPIEGGSTASWDQDLTPSTCCRSLTGAAEGTSYTLRWRDGQRSTSITLDRPVRP</sequence>
<keyword evidence="3" id="KW-1185">Reference proteome</keyword>
<proteinExistence type="predicted"/>